<keyword evidence="2" id="KW-1185">Reference proteome</keyword>
<dbReference type="InParanoid" id="A0A136IM51"/>
<protein>
    <submittedName>
        <fullName evidence="1">Uncharacterized protein</fullName>
    </submittedName>
</protein>
<reference evidence="2" key="1">
    <citation type="submission" date="2016-02" db="EMBL/GenBank/DDBJ databases">
        <title>Draft genome sequence of Microdochium bolleyi, a fungal endophyte of beachgrass.</title>
        <authorList>
            <consortium name="DOE Joint Genome Institute"/>
            <person name="David A.S."/>
            <person name="May G."/>
            <person name="Haridas S."/>
            <person name="Lim J."/>
            <person name="Wang M."/>
            <person name="Labutti K."/>
            <person name="Lipzen A."/>
            <person name="Barry K."/>
            <person name="Grigoriev I.V."/>
        </authorList>
    </citation>
    <scope>NUCLEOTIDE SEQUENCE [LARGE SCALE GENOMIC DNA]</scope>
    <source>
        <strain evidence="2">J235TASD1</strain>
    </source>
</reference>
<organism evidence="1 2">
    <name type="scientific">Microdochium bolleyi</name>
    <dbReference type="NCBI Taxonomy" id="196109"/>
    <lineage>
        <taxon>Eukaryota</taxon>
        <taxon>Fungi</taxon>
        <taxon>Dikarya</taxon>
        <taxon>Ascomycota</taxon>
        <taxon>Pezizomycotina</taxon>
        <taxon>Sordariomycetes</taxon>
        <taxon>Xylariomycetidae</taxon>
        <taxon>Xylariales</taxon>
        <taxon>Microdochiaceae</taxon>
        <taxon>Microdochium</taxon>
    </lineage>
</organism>
<accession>A0A136IM51</accession>
<proteinExistence type="predicted"/>
<evidence type="ECO:0000313" key="1">
    <source>
        <dbReference type="EMBL" id="KXJ85995.1"/>
    </source>
</evidence>
<evidence type="ECO:0000313" key="2">
    <source>
        <dbReference type="Proteomes" id="UP000070501"/>
    </source>
</evidence>
<dbReference type="AlphaFoldDB" id="A0A136IM51"/>
<name>A0A136IM51_9PEZI</name>
<dbReference type="Proteomes" id="UP000070501">
    <property type="component" value="Unassembled WGS sequence"/>
</dbReference>
<gene>
    <name evidence="1" type="ORF">Micbo1qcDRAFT_180389</name>
</gene>
<sequence>MPVGELSRTRCGLCGPQGKNNPPSCRYLTQAHVPWSMRPVGAYTWHDPRQDRMKSIAPWRRADFRTTTGAAFARHQLRQDGLSRTLRSYDGVEIGDVTYTLIGGGARAVPRDEPPNDRPVLVELGYMNAAAGGSGLDREVRKVTTRSREHILDALGHPTTPVCFGVSYCRSSLHGI</sequence>
<dbReference type="EMBL" id="KQ964272">
    <property type="protein sequence ID" value="KXJ85995.1"/>
    <property type="molecule type" value="Genomic_DNA"/>
</dbReference>